<evidence type="ECO:0000313" key="1">
    <source>
        <dbReference type="EMBL" id="MBW4657193.1"/>
    </source>
</evidence>
<dbReference type="SUPFAM" id="SSF56281">
    <property type="entry name" value="Metallo-hydrolase/oxidoreductase"/>
    <property type="match status" value="1"/>
</dbReference>
<sequence>MYLTWLDNNSWLIEIGEQRILLDPWLVGSLVFGNMPWLFKSTHTQPSPIPENIDLILLSQGLEDHAHTPTLQQLDRSIPVVASPNAAKVAQKLGYSQITALAHGESYASNNRMGDRLTIQAVPGAPIGPLLVENGYLLTLASGTSLYYEPHGFHSATLQAVGSVDVIITPLISLEIPLLGSVIQGSKTALQVIEWLKPQVVVPTAAGGNVQSEGLLTSVLQEKGSIEALRATLADRQIATQIMTPKPGDRFQPIAVPRKVAFS</sequence>
<comment type="caution">
    <text evidence="1">The sequence shown here is derived from an EMBL/GenBank/DDBJ whole genome shotgun (WGS) entry which is preliminary data.</text>
</comment>
<dbReference type="AlphaFoldDB" id="A0A951Q6F9"/>
<protein>
    <submittedName>
        <fullName evidence="1">MBL fold metallo-hydrolase</fullName>
    </submittedName>
</protein>
<dbReference type="Pfam" id="PF13483">
    <property type="entry name" value="Lactamase_B_3"/>
    <property type="match status" value="1"/>
</dbReference>
<gene>
    <name evidence="1" type="ORF">KME15_00830</name>
</gene>
<dbReference type="EMBL" id="JAHHHD010000001">
    <property type="protein sequence ID" value="MBW4657193.1"/>
    <property type="molecule type" value="Genomic_DNA"/>
</dbReference>
<accession>A0A951Q6F9</accession>
<organism evidence="1 2">
    <name type="scientific">Drouetiella hepatica Uher 2000/2452</name>
    <dbReference type="NCBI Taxonomy" id="904376"/>
    <lineage>
        <taxon>Bacteria</taxon>
        <taxon>Bacillati</taxon>
        <taxon>Cyanobacteriota</taxon>
        <taxon>Cyanophyceae</taxon>
        <taxon>Oculatellales</taxon>
        <taxon>Oculatellaceae</taxon>
        <taxon>Drouetiella</taxon>
    </lineage>
</organism>
<dbReference type="InterPro" id="IPR036866">
    <property type="entry name" value="RibonucZ/Hydroxyglut_hydro"/>
</dbReference>
<dbReference type="PANTHER" id="PTHR36142">
    <property type="entry name" value="METALLO-HYDROLASE/OXIDOREDUCTASE SUPERFAMILY PROTEIN"/>
    <property type="match status" value="1"/>
</dbReference>
<reference evidence="1" key="1">
    <citation type="submission" date="2021-05" db="EMBL/GenBank/DDBJ databases">
        <authorList>
            <person name="Pietrasiak N."/>
            <person name="Ward R."/>
            <person name="Stajich J.E."/>
            <person name="Kurbessoian T."/>
        </authorList>
    </citation>
    <scope>NUCLEOTIDE SEQUENCE</scope>
    <source>
        <strain evidence="1">UHER 2000/2452</strain>
    </source>
</reference>
<dbReference type="Proteomes" id="UP000757435">
    <property type="component" value="Unassembled WGS sequence"/>
</dbReference>
<name>A0A951Q6F9_9CYAN</name>
<dbReference type="PANTHER" id="PTHR36142:SF2">
    <property type="entry name" value="METALLO-HYDROLASE_OXIDOREDUCTASE SUPERFAMILY PROTEIN"/>
    <property type="match status" value="1"/>
</dbReference>
<reference evidence="1" key="2">
    <citation type="journal article" date="2022" name="Microbiol. Resour. Announc.">
        <title>Metagenome Sequencing to Explore Phylogenomics of Terrestrial Cyanobacteria.</title>
        <authorList>
            <person name="Ward R.D."/>
            <person name="Stajich J.E."/>
            <person name="Johansen J.R."/>
            <person name="Huntemann M."/>
            <person name="Clum A."/>
            <person name="Foster B."/>
            <person name="Foster B."/>
            <person name="Roux S."/>
            <person name="Palaniappan K."/>
            <person name="Varghese N."/>
            <person name="Mukherjee S."/>
            <person name="Reddy T.B.K."/>
            <person name="Daum C."/>
            <person name="Copeland A."/>
            <person name="Chen I.A."/>
            <person name="Ivanova N.N."/>
            <person name="Kyrpides N.C."/>
            <person name="Shapiro N."/>
            <person name="Eloe-Fadrosh E.A."/>
            <person name="Pietrasiak N."/>
        </authorList>
    </citation>
    <scope>NUCLEOTIDE SEQUENCE</scope>
    <source>
        <strain evidence="1">UHER 2000/2452</strain>
    </source>
</reference>
<proteinExistence type="predicted"/>
<dbReference type="Gene3D" id="3.60.15.10">
    <property type="entry name" value="Ribonuclease Z/Hydroxyacylglutathione hydrolase-like"/>
    <property type="match status" value="1"/>
</dbReference>
<evidence type="ECO:0000313" key="2">
    <source>
        <dbReference type="Proteomes" id="UP000757435"/>
    </source>
</evidence>